<evidence type="ECO:0000256" key="9">
    <source>
        <dbReference type="SAM" id="MobiDB-lite"/>
    </source>
</evidence>
<evidence type="ECO:0000256" key="4">
    <source>
        <dbReference type="ARBA" id="ARBA00023159"/>
    </source>
</evidence>
<accession>V4U625</accession>
<dbReference type="EMBL" id="KI537036">
    <property type="protein sequence ID" value="ESR34669.1"/>
    <property type="molecule type" value="Genomic_DNA"/>
</dbReference>
<gene>
    <name evidence="10" type="ORF">CICLE_v10005144mg</name>
</gene>
<dbReference type="STRING" id="85681.V4U625"/>
<dbReference type="KEGG" id="cic:CICLE_v10005144mg"/>
<dbReference type="InterPro" id="IPR001289">
    <property type="entry name" value="NFYA"/>
</dbReference>
<keyword evidence="5 8" id="KW-0804">Transcription</keyword>
<evidence type="ECO:0000256" key="7">
    <source>
        <dbReference type="ARBA" id="ARBA00025911"/>
    </source>
</evidence>
<evidence type="ECO:0000313" key="10">
    <source>
        <dbReference type="EMBL" id="ESR34669.1"/>
    </source>
</evidence>
<keyword evidence="11" id="KW-1185">Reference proteome</keyword>
<keyword evidence="3 8" id="KW-0238">DNA-binding</keyword>
<comment type="similarity">
    <text evidence="8">Belongs to the NFYA/HAP2 subunit family.</text>
</comment>
<evidence type="ECO:0000256" key="6">
    <source>
        <dbReference type="ARBA" id="ARBA00023242"/>
    </source>
</evidence>
<dbReference type="OMA" id="ERIMVNG"/>
<organism evidence="10 11">
    <name type="scientific">Citrus clementina</name>
    <name type="common">Clementine</name>
    <name type="synonym">Citrus deliciosa x Citrus sinensis</name>
    <dbReference type="NCBI Taxonomy" id="85681"/>
    <lineage>
        <taxon>Eukaryota</taxon>
        <taxon>Viridiplantae</taxon>
        <taxon>Streptophyta</taxon>
        <taxon>Embryophyta</taxon>
        <taxon>Tracheophyta</taxon>
        <taxon>Spermatophyta</taxon>
        <taxon>Magnoliopsida</taxon>
        <taxon>eudicotyledons</taxon>
        <taxon>Gunneridae</taxon>
        <taxon>Pentapetalae</taxon>
        <taxon>rosids</taxon>
        <taxon>malvids</taxon>
        <taxon>Sapindales</taxon>
        <taxon>Rutaceae</taxon>
        <taxon>Aurantioideae</taxon>
        <taxon>Citrus</taxon>
    </lineage>
</organism>
<dbReference type="eggNOG" id="KOG1561">
    <property type="taxonomic scope" value="Eukaryota"/>
</dbReference>
<proteinExistence type="inferred from homology"/>
<comment type="subcellular location">
    <subcellularLocation>
        <location evidence="1 8">Nucleus</location>
    </subcellularLocation>
</comment>
<dbReference type="Gene3D" id="6.10.250.2430">
    <property type="match status" value="1"/>
</dbReference>
<evidence type="ECO:0000256" key="3">
    <source>
        <dbReference type="ARBA" id="ARBA00023125"/>
    </source>
</evidence>
<feature type="region of interest" description="Disordered" evidence="9">
    <location>
        <begin position="1"/>
        <end position="48"/>
    </location>
</feature>
<protein>
    <recommendedName>
        <fullName evidence="8">Nuclear transcription factor Y subunit</fullName>
    </recommendedName>
</protein>
<dbReference type="GO" id="GO:0003700">
    <property type="term" value="F:DNA-binding transcription factor activity"/>
    <property type="evidence" value="ECO:0007669"/>
    <property type="project" value="UniProtKB-UniRule"/>
</dbReference>
<dbReference type="InParanoid" id="V4U625"/>
<feature type="compositionally biased region" description="Polar residues" evidence="9">
    <location>
        <begin position="1"/>
        <end position="26"/>
    </location>
</feature>
<evidence type="ECO:0000256" key="5">
    <source>
        <dbReference type="ARBA" id="ARBA00023163"/>
    </source>
</evidence>
<keyword evidence="4" id="KW-0010">Activator</keyword>
<sequence length="388" mass="42983">MHQNKSSNSSGPEANSNNSFTISSQPWWRGVGHDSTSRAMLRGGIGNISSPREPINGVLVAKTSKSQVNSGMDGGADATKEMLMSVASQADGKFGGQQPSQHSVSLMHPQFSEYLTQPSQLELVGHSIACASYPYSDSYYGGAVPAYGQQALVHPQSIGVHSARMALPLEMAEEPVYVNAKQYHGILRRRQLRAKAELERKLIKVRKPYLHESRHLHAMRRARGCGGRFVNTKKLDSQTSNGTVTNGTSSNVAVSTLPPNSSSSESVATNYSRGTADSSTGCREVTEPQVHKMQQQQRCSNGNGQTYYEGNGNGCYSHHQGFQLFKYHSLPDNKVEEGDFSRQQRSRHELESLTLYRLERDRPRYVFLLFGLQANHSWLGFDYIHRSE</sequence>
<dbReference type="Proteomes" id="UP000030687">
    <property type="component" value="Unassembled WGS sequence"/>
</dbReference>
<feature type="region of interest" description="Disordered" evidence="9">
    <location>
        <begin position="231"/>
        <end position="300"/>
    </location>
</feature>
<feature type="compositionally biased region" description="Low complexity" evidence="9">
    <location>
        <begin position="239"/>
        <end position="272"/>
    </location>
</feature>
<evidence type="ECO:0000256" key="2">
    <source>
        <dbReference type="ARBA" id="ARBA00023015"/>
    </source>
</evidence>
<comment type="subunit">
    <text evidence="7">Heterotrimeric transcription factor composed of three components, NF-YA, NF-YB and NF-YC. NF-YB and NF-YC must interact and dimerize for NF-YA association and DNA binding.</text>
</comment>
<dbReference type="InterPro" id="IPR018362">
    <property type="entry name" value="CCAAT-binding_factor_CS"/>
</dbReference>
<evidence type="ECO:0000256" key="8">
    <source>
        <dbReference type="RuleBase" id="RU367155"/>
    </source>
</evidence>
<keyword evidence="2 8" id="KW-0805">Transcription regulation</keyword>
<dbReference type="GO" id="GO:0003677">
    <property type="term" value="F:DNA binding"/>
    <property type="evidence" value="ECO:0007669"/>
    <property type="project" value="UniProtKB-KW"/>
</dbReference>
<evidence type="ECO:0000313" key="11">
    <source>
        <dbReference type="Proteomes" id="UP000030687"/>
    </source>
</evidence>
<comment type="function">
    <text evidence="8">Component of the sequence-specific heterotrimeric transcription factor (NF-Y) which specifically recognizes a 5'-CCAAT-3' box motif found in the promoters of its target genes.</text>
</comment>
<dbReference type="PANTHER" id="PTHR12632">
    <property type="entry name" value="TRANSCRIPTION FACTOR NF-Y ALPHA-RELATED"/>
    <property type="match status" value="1"/>
</dbReference>
<name>V4U625_CITCL</name>
<dbReference type="Pfam" id="PF02045">
    <property type="entry name" value="CBFB_NFYA"/>
    <property type="match status" value="1"/>
</dbReference>
<dbReference type="GO" id="GO:0016602">
    <property type="term" value="C:CCAAT-binding factor complex"/>
    <property type="evidence" value="ECO:0007669"/>
    <property type="project" value="InterPro"/>
</dbReference>
<dbReference type="SMART" id="SM00521">
    <property type="entry name" value="CBF"/>
    <property type="match status" value="1"/>
</dbReference>
<dbReference type="PROSITE" id="PS00686">
    <property type="entry name" value="NFYA_HAP2_1"/>
    <property type="match status" value="1"/>
</dbReference>
<dbReference type="Gramene" id="ESR34669">
    <property type="protein sequence ID" value="ESR34669"/>
    <property type="gene ID" value="CICLE_v10005144mg"/>
</dbReference>
<reference evidence="10 11" key="1">
    <citation type="submission" date="2013-10" db="EMBL/GenBank/DDBJ databases">
        <authorList>
            <consortium name="International Citrus Genome Consortium"/>
            <person name="Jenkins J."/>
            <person name="Schmutz J."/>
            <person name="Prochnik S."/>
            <person name="Rokhsar D."/>
            <person name="Gmitter F."/>
            <person name="Ollitrault P."/>
            <person name="Machado M."/>
            <person name="Talon M."/>
            <person name="Wincker P."/>
            <person name="Jaillon O."/>
            <person name="Morgante M."/>
        </authorList>
    </citation>
    <scope>NUCLEOTIDE SEQUENCE</scope>
    <source>
        <strain evidence="11">cv. Clemenules</strain>
    </source>
</reference>
<dbReference type="AlphaFoldDB" id="V4U625"/>
<dbReference type="PROSITE" id="PS51152">
    <property type="entry name" value="NFYA_HAP2_2"/>
    <property type="match status" value="1"/>
</dbReference>
<keyword evidence="6 8" id="KW-0539">Nucleus</keyword>
<evidence type="ECO:0000256" key="1">
    <source>
        <dbReference type="ARBA" id="ARBA00004123"/>
    </source>
</evidence>
<dbReference type="PRINTS" id="PR00616">
    <property type="entry name" value="CCAATSUBUNTB"/>
</dbReference>